<dbReference type="AlphaFoldDB" id="M5FZT2"/>
<dbReference type="InterPro" id="IPR051164">
    <property type="entry name" value="NmrA-like_oxidored"/>
</dbReference>
<keyword evidence="3" id="KW-0560">Oxidoreductase</keyword>
<evidence type="ECO:0000313" key="5">
    <source>
        <dbReference type="EMBL" id="EJU01400.1"/>
    </source>
</evidence>
<dbReference type="EMBL" id="JH795864">
    <property type="protein sequence ID" value="EJU01400.1"/>
    <property type="molecule type" value="Genomic_DNA"/>
</dbReference>
<dbReference type="Gene3D" id="3.90.25.10">
    <property type="entry name" value="UDP-galactose 4-epimerase, domain 1"/>
    <property type="match status" value="1"/>
</dbReference>
<protein>
    <submittedName>
        <fullName evidence="5">NADP-binding protein</fullName>
    </submittedName>
</protein>
<dbReference type="OMA" id="DAITITY"/>
<dbReference type="STRING" id="1858805.M5FZT2"/>
<dbReference type="Pfam" id="PF05368">
    <property type="entry name" value="NmrA"/>
    <property type="match status" value="1"/>
</dbReference>
<dbReference type="SUPFAM" id="SSF51735">
    <property type="entry name" value="NAD(P)-binding Rossmann-fold domains"/>
    <property type="match status" value="1"/>
</dbReference>
<dbReference type="GeneID" id="63682509"/>
<dbReference type="InterPro" id="IPR036291">
    <property type="entry name" value="NAD(P)-bd_dom_sf"/>
</dbReference>
<name>M5FZT2_DACPD</name>
<evidence type="ECO:0000259" key="4">
    <source>
        <dbReference type="Pfam" id="PF05368"/>
    </source>
</evidence>
<dbReference type="GO" id="GO:0016491">
    <property type="term" value="F:oxidoreductase activity"/>
    <property type="evidence" value="ECO:0007669"/>
    <property type="project" value="UniProtKB-KW"/>
</dbReference>
<dbReference type="Proteomes" id="UP000030653">
    <property type="component" value="Unassembled WGS sequence"/>
</dbReference>
<evidence type="ECO:0000256" key="2">
    <source>
        <dbReference type="ARBA" id="ARBA00022857"/>
    </source>
</evidence>
<dbReference type="GO" id="GO:0005634">
    <property type="term" value="C:nucleus"/>
    <property type="evidence" value="ECO:0007669"/>
    <property type="project" value="TreeGrafter"/>
</dbReference>
<feature type="domain" description="NmrA-like" evidence="4">
    <location>
        <begin position="3"/>
        <end position="256"/>
    </location>
</feature>
<dbReference type="PANTHER" id="PTHR42748">
    <property type="entry name" value="NITROGEN METABOLITE REPRESSION PROTEIN NMRA FAMILY MEMBER"/>
    <property type="match status" value="1"/>
</dbReference>
<proteinExistence type="inferred from homology"/>
<reference evidence="5 6" key="1">
    <citation type="journal article" date="2012" name="Science">
        <title>The Paleozoic origin of enzymatic lignin decomposition reconstructed from 31 fungal genomes.</title>
        <authorList>
            <person name="Floudas D."/>
            <person name="Binder M."/>
            <person name="Riley R."/>
            <person name="Barry K."/>
            <person name="Blanchette R.A."/>
            <person name="Henrissat B."/>
            <person name="Martinez A.T."/>
            <person name="Otillar R."/>
            <person name="Spatafora J.W."/>
            <person name="Yadav J.S."/>
            <person name="Aerts A."/>
            <person name="Benoit I."/>
            <person name="Boyd A."/>
            <person name="Carlson A."/>
            <person name="Copeland A."/>
            <person name="Coutinho P.M."/>
            <person name="de Vries R.P."/>
            <person name="Ferreira P."/>
            <person name="Findley K."/>
            <person name="Foster B."/>
            <person name="Gaskell J."/>
            <person name="Glotzer D."/>
            <person name="Gorecki P."/>
            <person name="Heitman J."/>
            <person name="Hesse C."/>
            <person name="Hori C."/>
            <person name="Igarashi K."/>
            <person name="Jurgens J.A."/>
            <person name="Kallen N."/>
            <person name="Kersten P."/>
            <person name="Kohler A."/>
            <person name="Kuees U."/>
            <person name="Kumar T.K.A."/>
            <person name="Kuo A."/>
            <person name="LaButti K."/>
            <person name="Larrondo L.F."/>
            <person name="Lindquist E."/>
            <person name="Ling A."/>
            <person name="Lombard V."/>
            <person name="Lucas S."/>
            <person name="Lundell T."/>
            <person name="Martin R."/>
            <person name="McLaughlin D.J."/>
            <person name="Morgenstern I."/>
            <person name="Morin E."/>
            <person name="Murat C."/>
            <person name="Nagy L.G."/>
            <person name="Nolan M."/>
            <person name="Ohm R.A."/>
            <person name="Patyshakuliyeva A."/>
            <person name="Rokas A."/>
            <person name="Ruiz-Duenas F.J."/>
            <person name="Sabat G."/>
            <person name="Salamov A."/>
            <person name="Samejima M."/>
            <person name="Schmutz J."/>
            <person name="Slot J.C."/>
            <person name="St John F."/>
            <person name="Stenlid J."/>
            <person name="Sun H."/>
            <person name="Sun S."/>
            <person name="Syed K."/>
            <person name="Tsang A."/>
            <person name="Wiebenga A."/>
            <person name="Young D."/>
            <person name="Pisabarro A."/>
            <person name="Eastwood D.C."/>
            <person name="Martin F."/>
            <person name="Cullen D."/>
            <person name="Grigoriev I.V."/>
            <person name="Hibbett D.S."/>
        </authorList>
    </citation>
    <scope>NUCLEOTIDE SEQUENCE [LARGE SCALE GENOMIC DNA]</scope>
    <source>
        <strain evidence="5 6">DJM-731 SS1</strain>
    </source>
</reference>
<keyword evidence="2" id="KW-0521">NADP</keyword>
<dbReference type="Gene3D" id="3.40.50.720">
    <property type="entry name" value="NAD(P)-binding Rossmann-like Domain"/>
    <property type="match status" value="1"/>
</dbReference>
<comment type="similarity">
    <text evidence="1">Belongs to the NmrA-type oxidoreductase family.</text>
</comment>
<gene>
    <name evidence="5" type="ORF">DACRYDRAFT_100351</name>
</gene>
<evidence type="ECO:0000313" key="6">
    <source>
        <dbReference type="Proteomes" id="UP000030653"/>
    </source>
</evidence>
<dbReference type="OrthoDB" id="9997102at2759"/>
<dbReference type="HOGENOM" id="CLU_007383_8_2_1"/>
<dbReference type="InterPro" id="IPR008030">
    <property type="entry name" value="NmrA-like"/>
</dbReference>
<keyword evidence="6" id="KW-1185">Reference proteome</keyword>
<sequence length="309" mass="34286">MSTKLIVVTNATGKQGSSVVNALLSDSKYVVRGLTRNLTSAASQALAAKGVEMVQVSVMDPNGLPASFKDAYAVFGYTIPLQADSELTQGKNMVDACLANHVPLFIWSSLPSLSTLSHGKVDYALMEQKAEIDKYLKEVGQPTVILYTSMFSENLLNQNQLKAISPKKWEIQYPIVPADMKQAFSYIDQDMGSTARAVIDHWTEASWREALTKEPIPMCSYKVTGAYMAETITQISGETVTYERQTDTVPEALRKIWEFLVESWNYPDPIPPKILVDLGVKFHSFEDFVREMVLPFMARVDTGKSVGAH</sequence>
<evidence type="ECO:0000256" key="3">
    <source>
        <dbReference type="ARBA" id="ARBA00023002"/>
    </source>
</evidence>
<dbReference type="PANTHER" id="PTHR42748:SF30">
    <property type="entry name" value="NMRA-LIKE DOMAIN-CONTAINING PROTEIN"/>
    <property type="match status" value="1"/>
</dbReference>
<organism evidence="5 6">
    <name type="scientific">Dacryopinax primogenitus (strain DJM 731)</name>
    <name type="common">Brown rot fungus</name>
    <dbReference type="NCBI Taxonomy" id="1858805"/>
    <lineage>
        <taxon>Eukaryota</taxon>
        <taxon>Fungi</taxon>
        <taxon>Dikarya</taxon>
        <taxon>Basidiomycota</taxon>
        <taxon>Agaricomycotina</taxon>
        <taxon>Dacrymycetes</taxon>
        <taxon>Dacrymycetales</taxon>
        <taxon>Dacrymycetaceae</taxon>
        <taxon>Dacryopinax</taxon>
    </lineage>
</organism>
<dbReference type="RefSeq" id="XP_040628297.1">
    <property type="nucleotide sequence ID" value="XM_040767447.1"/>
</dbReference>
<evidence type="ECO:0000256" key="1">
    <source>
        <dbReference type="ARBA" id="ARBA00006328"/>
    </source>
</evidence>
<accession>M5FZT2</accession>